<dbReference type="AlphaFoldDB" id="X1DMR5"/>
<accession>X1DMR5</accession>
<feature type="non-terminal residue" evidence="1">
    <location>
        <position position="1"/>
    </location>
</feature>
<dbReference type="Pfam" id="PF01963">
    <property type="entry name" value="TraB_PrgY_gumN"/>
    <property type="match status" value="1"/>
</dbReference>
<dbReference type="EMBL" id="BART01039653">
    <property type="protein sequence ID" value="GAH22256.1"/>
    <property type="molecule type" value="Genomic_DNA"/>
</dbReference>
<name>X1DMR5_9ZZZZ</name>
<dbReference type="PANTHER" id="PTHR21530">
    <property type="entry name" value="PHEROMONE SHUTDOWN PROTEIN"/>
    <property type="match status" value="1"/>
</dbReference>
<evidence type="ECO:0000313" key="1">
    <source>
        <dbReference type="EMBL" id="GAH22256.1"/>
    </source>
</evidence>
<dbReference type="PANTHER" id="PTHR21530:SF7">
    <property type="entry name" value="TRAB DOMAIN-CONTAINING PROTEIN"/>
    <property type="match status" value="1"/>
</dbReference>
<feature type="non-terminal residue" evidence="1">
    <location>
        <position position="114"/>
    </location>
</feature>
<organism evidence="1">
    <name type="scientific">marine sediment metagenome</name>
    <dbReference type="NCBI Taxonomy" id="412755"/>
    <lineage>
        <taxon>unclassified sequences</taxon>
        <taxon>metagenomes</taxon>
        <taxon>ecological metagenomes</taxon>
    </lineage>
</organism>
<proteinExistence type="predicted"/>
<dbReference type="InterPro" id="IPR002816">
    <property type="entry name" value="TraB/PrgY/GumN_fam"/>
</dbReference>
<reference evidence="1" key="1">
    <citation type="journal article" date="2014" name="Front. Microbiol.">
        <title>High frequency of phylogenetically diverse reductive dehalogenase-homologous genes in deep subseafloor sedimentary metagenomes.</title>
        <authorList>
            <person name="Kawai M."/>
            <person name="Futagami T."/>
            <person name="Toyoda A."/>
            <person name="Takaki Y."/>
            <person name="Nishi S."/>
            <person name="Hori S."/>
            <person name="Arai W."/>
            <person name="Tsubouchi T."/>
            <person name="Morono Y."/>
            <person name="Uchiyama I."/>
            <person name="Ito T."/>
            <person name="Fujiyama A."/>
            <person name="Inagaki F."/>
            <person name="Takami H."/>
        </authorList>
    </citation>
    <scope>NUCLEOTIDE SEQUENCE</scope>
    <source>
        <strain evidence="1">Expedition CK06-06</strain>
    </source>
</reference>
<sequence>QRLADQFGIEPGAEQRAAVNYARENHRPVLLIDREIGVTLKRVIHNIPWWQRIGIFAGLIASILSREEVSEEEIEALKEGDMLETTFAEFAEDRQDLYLPLIDERDRYMAARIR</sequence>
<gene>
    <name evidence="1" type="ORF">S01H4_65041</name>
</gene>
<dbReference type="InterPro" id="IPR046345">
    <property type="entry name" value="TraB_PrgY-like"/>
</dbReference>
<comment type="caution">
    <text evidence="1">The sequence shown here is derived from an EMBL/GenBank/DDBJ whole genome shotgun (WGS) entry which is preliminary data.</text>
</comment>
<protein>
    <submittedName>
        <fullName evidence="1">Uncharacterized protein</fullName>
    </submittedName>
</protein>